<dbReference type="PROSITE" id="PS50893">
    <property type="entry name" value="ABC_TRANSPORTER_2"/>
    <property type="match status" value="1"/>
</dbReference>
<dbReference type="InterPro" id="IPR050166">
    <property type="entry name" value="ABC_transporter_ATP-bind"/>
</dbReference>
<feature type="domain" description="ABC transporter" evidence="5">
    <location>
        <begin position="9"/>
        <end position="243"/>
    </location>
</feature>
<dbReference type="InterPro" id="IPR003593">
    <property type="entry name" value="AAA+_ATPase"/>
</dbReference>
<dbReference type="STRING" id="1226327.SAMN05421732_10738"/>
<dbReference type="InterPro" id="IPR003439">
    <property type="entry name" value="ABC_transporter-like_ATP-bd"/>
</dbReference>
<evidence type="ECO:0000256" key="4">
    <source>
        <dbReference type="ARBA" id="ARBA00022840"/>
    </source>
</evidence>
<reference evidence="7" key="1">
    <citation type="submission" date="2016-09" db="EMBL/GenBank/DDBJ databases">
        <authorList>
            <person name="Varghese N."/>
            <person name="Submissions S."/>
        </authorList>
    </citation>
    <scope>NUCLEOTIDE SEQUENCE [LARGE SCALE GENOMIC DNA]</scope>
    <source>
        <strain evidence="7">ANC 4667</strain>
    </source>
</reference>
<sequence>MTQQATGHVSIQQLSKTYPTQNNDALTVLEDINLDIQPGEFISIVGSSGCGKSTLLRLLVGLENSYQGQIQVDGKKIFGTSLQRGIVFQDHRLFPWLSVRENVRIALHQSKLTRAEEDQLIDEHLQLVNLTSFANAYPSQLSGGMNQRVAIARSLVNRPEILFLDEPFGALDALTRQNLQDELQRIWQAEKITMVIVTHDVEEAVFLGDRVVVMQPHPGRIKRIVDVPVAHPRKREDVRLHNIKNDILTDFSDPLKDQLHRNKPAAKFSDYQFAW</sequence>
<dbReference type="Gene3D" id="3.40.50.300">
    <property type="entry name" value="P-loop containing nucleotide triphosphate hydrolases"/>
    <property type="match status" value="1"/>
</dbReference>
<name>A0A1G6LTN8_9GAMM</name>
<evidence type="ECO:0000256" key="2">
    <source>
        <dbReference type="ARBA" id="ARBA00022448"/>
    </source>
</evidence>
<dbReference type="RefSeq" id="WP_092820031.1">
    <property type="nucleotide sequence ID" value="NZ_BAABKJ010000009.1"/>
</dbReference>
<keyword evidence="7" id="KW-1185">Reference proteome</keyword>
<dbReference type="AlphaFoldDB" id="A0A1G6LTN8"/>
<proteinExistence type="inferred from homology"/>
<dbReference type="CDD" id="cd03293">
    <property type="entry name" value="ABC_NrtD_SsuB_transporters"/>
    <property type="match status" value="1"/>
</dbReference>
<protein>
    <submittedName>
        <fullName evidence="6">NitT/TauT family transport system ATP-binding protein/sulfonate transport system ATP-binding protein</fullName>
    </submittedName>
</protein>
<dbReference type="PANTHER" id="PTHR42788:SF13">
    <property type="entry name" value="ALIPHATIC SULFONATES IMPORT ATP-BINDING PROTEIN SSUB"/>
    <property type="match status" value="1"/>
</dbReference>
<evidence type="ECO:0000259" key="5">
    <source>
        <dbReference type="PROSITE" id="PS50893"/>
    </source>
</evidence>
<dbReference type="GO" id="GO:0005524">
    <property type="term" value="F:ATP binding"/>
    <property type="evidence" value="ECO:0007669"/>
    <property type="project" value="UniProtKB-KW"/>
</dbReference>
<dbReference type="PANTHER" id="PTHR42788">
    <property type="entry name" value="TAURINE IMPORT ATP-BINDING PROTEIN-RELATED"/>
    <property type="match status" value="1"/>
</dbReference>
<comment type="similarity">
    <text evidence="1">Belongs to the ABC transporter superfamily.</text>
</comment>
<dbReference type="InterPro" id="IPR027417">
    <property type="entry name" value="P-loop_NTPase"/>
</dbReference>
<dbReference type="OrthoDB" id="9802264at2"/>
<evidence type="ECO:0000313" key="7">
    <source>
        <dbReference type="Proteomes" id="UP000243468"/>
    </source>
</evidence>
<gene>
    <name evidence="6" type="ORF">SAMN05421732_10738</name>
</gene>
<evidence type="ECO:0000256" key="1">
    <source>
        <dbReference type="ARBA" id="ARBA00005417"/>
    </source>
</evidence>
<organism evidence="6 7">
    <name type="scientific">Acinetobacter kookii</name>
    <dbReference type="NCBI Taxonomy" id="1226327"/>
    <lineage>
        <taxon>Bacteria</taxon>
        <taxon>Pseudomonadati</taxon>
        <taxon>Pseudomonadota</taxon>
        <taxon>Gammaproteobacteria</taxon>
        <taxon>Moraxellales</taxon>
        <taxon>Moraxellaceae</taxon>
        <taxon>Acinetobacter</taxon>
    </lineage>
</organism>
<dbReference type="SMART" id="SM00382">
    <property type="entry name" value="AAA"/>
    <property type="match status" value="1"/>
</dbReference>
<evidence type="ECO:0000313" key="6">
    <source>
        <dbReference type="EMBL" id="SDC46610.1"/>
    </source>
</evidence>
<dbReference type="SUPFAM" id="SSF52540">
    <property type="entry name" value="P-loop containing nucleoside triphosphate hydrolases"/>
    <property type="match status" value="1"/>
</dbReference>
<dbReference type="GO" id="GO:0016887">
    <property type="term" value="F:ATP hydrolysis activity"/>
    <property type="evidence" value="ECO:0007669"/>
    <property type="project" value="InterPro"/>
</dbReference>
<keyword evidence="2" id="KW-0813">Transport</keyword>
<evidence type="ECO:0000256" key="3">
    <source>
        <dbReference type="ARBA" id="ARBA00022741"/>
    </source>
</evidence>
<dbReference type="EMBL" id="FMYO01000007">
    <property type="protein sequence ID" value="SDC46610.1"/>
    <property type="molecule type" value="Genomic_DNA"/>
</dbReference>
<keyword evidence="3" id="KW-0547">Nucleotide-binding</keyword>
<keyword evidence="4 6" id="KW-0067">ATP-binding</keyword>
<dbReference type="Proteomes" id="UP000243468">
    <property type="component" value="Unassembled WGS sequence"/>
</dbReference>
<dbReference type="Pfam" id="PF00005">
    <property type="entry name" value="ABC_tran"/>
    <property type="match status" value="1"/>
</dbReference>
<accession>A0A1G6LTN8</accession>